<dbReference type="EMBL" id="BLAL01000225">
    <property type="protein sequence ID" value="GES93230.1"/>
    <property type="molecule type" value="Genomic_DNA"/>
</dbReference>
<evidence type="ECO:0000313" key="4">
    <source>
        <dbReference type="EMBL" id="GES93230.1"/>
    </source>
</evidence>
<evidence type="ECO:0000313" key="5">
    <source>
        <dbReference type="Proteomes" id="UP000615446"/>
    </source>
</evidence>
<dbReference type="Proteomes" id="UP000615446">
    <property type="component" value="Unassembled WGS sequence"/>
</dbReference>
<dbReference type="GO" id="GO:0005634">
    <property type="term" value="C:nucleus"/>
    <property type="evidence" value="ECO:0007669"/>
    <property type="project" value="TreeGrafter"/>
</dbReference>
<dbReference type="Pfam" id="PF03184">
    <property type="entry name" value="DDE_1"/>
    <property type="match status" value="1"/>
</dbReference>
<feature type="compositionally biased region" description="Polar residues" evidence="2">
    <location>
        <begin position="1"/>
        <end position="12"/>
    </location>
</feature>
<feature type="domain" description="HTH CENPB-type" evidence="3">
    <location>
        <begin position="84"/>
        <end position="155"/>
    </location>
</feature>
<accession>A0A8H3QUL2</accession>
<sequence>MPKTKSALNKYSQAKGKDKMRTLPKRASLTIAQKHEICYKKINEPYIKNKELAELYNVSEGCISNTLKKSQKWLEIDPQAPEAQGKRQNKLNFPEIEEALTLWVLKALENGVDISDQVLHEKAIAFASLYKVENFKGSNGWIGGFKKRHNLSCYLKQGEAASAPLDKLDEFRKNLQDLIRNYSLEDVFNCDETDQVTILLCSNATGTEKLKPVFIHKYKNPRPLKNLSKTSLPVEYYWNSTAWMQVSIWNDWIRKFDAQMRLKGRNILLLIDNAPVHALYEGVELTNIKIEFLPPNTTAYLQPCDKGIINSFKAQYRKLLLQNRIKAFDFQQLTGNSKSSINIKKAIKYVNKTGILPDDTNSYNEIEENRHNETEENEYREIQDLINKLEYTHPLTAEEYIRLDQENEIAGIPPSEEQIVAILKENNTMSDDEGDKDIISVTSSEALIAFDTIFNYVEQNDSQDIFDKSALKVMKKIRKIVYRNNFFSKKQSSLDLFVTDKGSKLKPNNTAIDPVDNNTMNREREGDNNIIDIENFDFEALYFNEFDFYNYEEDQGFIEYQIDENSLYK</sequence>
<evidence type="ECO:0000256" key="1">
    <source>
        <dbReference type="ARBA" id="ARBA00023125"/>
    </source>
</evidence>
<protein>
    <submittedName>
        <fullName evidence="4">CENP-B homolog protein 2-like</fullName>
    </submittedName>
</protein>
<dbReference type="PANTHER" id="PTHR19303">
    <property type="entry name" value="TRANSPOSON"/>
    <property type="match status" value="1"/>
</dbReference>
<organism evidence="4 5">
    <name type="scientific">Rhizophagus clarus</name>
    <dbReference type="NCBI Taxonomy" id="94130"/>
    <lineage>
        <taxon>Eukaryota</taxon>
        <taxon>Fungi</taxon>
        <taxon>Fungi incertae sedis</taxon>
        <taxon>Mucoromycota</taxon>
        <taxon>Glomeromycotina</taxon>
        <taxon>Glomeromycetes</taxon>
        <taxon>Glomerales</taxon>
        <taxon>Glomeraceae</taxon>
        <taxon>Rhizophagus</taxon>
    </lineage>
</organism>
<gene>
    <name evidence="4" type="ORF">RCL2_001998400</name>
</gene>
<dbReference type="Pfam" id="PF03221">
    <property type="entry name" value="HTH_Tnp_Tc5"/>
    <property type="match status" value="1"/>
</dbReference>
<feature type="region of interest" description="Disordered" evidence="2">
    <location>
        <begin position="1"/>
        <end position="20"/>
    </location>
</feature>
<dbReference type="Gene3D" id="1.10.10.60">
    <property type="entry name" value="Homeodomain-like"/>
    <property type="match status" value="2"/>
</dbReference>
<name>A0A8H3QUL2_9GLOM</name>
<proteinExistence type="predicted"/>
<dbReference type="InterPro" id="IPR050863">
    <property type="entry name" value="CenT-Element_Derived"/>
</dbReference>
<dbReference type="GO" id="GO:0003677">
    <property type="term" value="F:DNA binding"/>
    <property type="evidence" value="ECO:0007669"/>
    <property type="project" value="UniProtKB-KW"/>
</dbReference>
<dbReference type="SMART" id="SM00674">
    <property type="entry name" value="CENPB"/>
    <property type="match status" value="1"/>
</dbReference>
<dbReference type="InterPro" id="IPR006600">
    <property type="entry name" value="HTH_CenpB_DNA-bd_dom"/>
</dbReference>
<dbReference type="InterPro" id="IPR009057">
    <property type="entry name" value="Homeodomain-like_sf"/>
</dbReference>
<dbReference type="PANTHER" id="PTHR19303:SF73">
    <property type="entry name" value="PROTEIN PDC2"/>
    <property type="match status" value="1"/>
</dbReference>
<evidence type="ECO:0000259" key="3">
    <source>
        <dbReference type="PROSITE" id="PS51253"/>
    </source>
</evidence>
<dbReference type="SUPFAM" id="SSF46689">
    <property type="entry name" value="Homeodomain-like"/>
    <property type="match status" value="1"/>
</dbReference>
<reference evidence="4" key="1">
    <citation type="submission" date="2019-10" db="EMBL/GenBank/DDBJ databases">
        <title>Conservation and host-specific expression of non-tandemly repeated heterogenous ribosome RNA gene in arbuscular mycorrhizal fungi.</title>
        <authorList>
            <person name="Maeda T."/>
            <person name="Kobayashi Y."/>
            <person name="Nakagawa T."/>
            <person name="Ezawa T."/>
            <person name="Yamaguchi K."/>
            <person name="Bino T."/>
            <person name="Nishimoto Y."/>
            <person name="Shigenobu S."/>
            <person name="Kawaguchi M."/>
        </authorList>
    </citation>
    <scope>NUCLEOTIDE SEQUENCE</scope>
    <source>
        <strain evidence="4">HR1</strain>
    </source>
</reference>
<evidence type="ECO:0000256" key="2">
    <source>
        <dbReference type="SAM" id="MobiDB-lite"/>
    </source>
</evidence>
<dbReference type="AlphaFoldDB" id="A0A8H3QUL2"/>
<keyword evidence="1" id="KW-0238">DNA-binding</keyword>
<dbReference type="OrthoDB" id="2440324at2759"/>
<dbReference type="PROSITE" id="PS51253">
    <property type="entry name" value="HTH_CENPB"/>
    <property type="match status" value="1"/>
</dbReference>
<dbReference type="InterPro" id="IPR004875">
    <property type="entry name" value="DDE_SF_endonuclease_dom"/>
</dbReference>
<comment type="caution">
    <text evidence="4">The sequence shown here is derived from an EMBL/GenBank/DDBJ whole genome shotgun (WGS) entry which is preliminary data.</text>
</comment>